<comment type="subcellular location">
    <subcellularLocation>
        <location evidence="1">Mitochondrion</location>
    </subcellularLocation>
</comment>
<dbReference type="AlphaFoldDB" id="A0AAN9VKU7"/>
<sequence length="139" mass="15504">MSVPFSGTIGRSRGIVDAIHKQLRLLNLKPVGRIAIKFDPFGSKASETRNFLFHITLPKVRETNPECVIKTEILSDRSDPNVEFKLRNGEKVIFKAGNLTTLELLQLYNKHITPLAPPPEEASIAIVTKASKTKGSRRK</sequence>
<dbReference type="PANTHER" id="PTHR33618">
    <property type="entry name" value="39S RIBOSOMAL PROTEIN L53, MITOCHONDRIAL"/>
    <property type="match status" value="1"/>
</dbReference>
<organism evidence="9 10">
    <name type="scientific">Gryllus longicercus</name>
    <dbReference type="NCBI Taxonomy" id="2509291"/>
    <lineage>
        <taxon>Eukaryota</taxon>
        <taxon>Metazoa</taxon>
        <taxon>Ecdysozoa</taxon>
        <taxon>Arthropoda</taxon>
        <taxon>Hexapoda</taxon>
        <taxon>Insecta</taxon>
        <taxon>Pterygota</taxon>
        <taxon>Neoptera</taxon>
        <taxon>Polyneoptera</taxon>
        <taxon>Orthoptera</taxon>
        <taxon>Ensifera</taxon>
        <taxon>Gryllidea</taxon>
        <taxon>Grylloidea</taxon>
        <taxon>Gryllidae</taxon>
        <taxon>Gryllinae</taxon>
        <taxon>Gryllus</taxon>
    </lineage>
</organism>
<name>A0AAN9VKU7_9ORTH</name>
<keyword evidence="10" id="KW-1185">Reference proteome</keyword>
<gene>
    <name evidence="9" type="ORF">R5R35_011141</name>
</gene>
<evidence type="ECO:0000313" key="9">
    <source>
        <dbReference type="EMBL" id="KAK7863735.1"/>
    </source>
</evidence>
<evidence type="ECO:0000256" key="2">
    <source>
        <dbReference type="ARBA" id="ARBA00005557"/>
    </source>
</evidence>
<evidence type="ECO:0000256" key="1">
    <source>
        <dbReference type="ARBA" id="ARBA00004173"/>
    </source>
</evidence>
<evidence type="ECO:0000256" key="4">
    <source>
        <dbReference type="ARBA" id="ARBA00022980"/>
    </source>
</evidence>
<evidence type="ECO:0000256" key="6">
    <source>
        <dbReference type="ARBA" id="ARBA00023274"/>
    </source>
</evidence>
<dbReference type="Proteomes" id="UP001378592">
    <property type="component" value="Unassembled WGS sequence"/>
</dbReference>
<evidence type="ECO:0000313" key="10">
    <source>
        <dbReference type="Proteomes" id="UP001378592"/>
    </source>
</evidence>
<dbReference type="GO" id="GO:0005762">
    <property type="term" value="C:mitochondrial large ribosomal subunit"/>
    <property type="evidence" value="ECO:0007669"/>
    <property type="project" value="TreeGrafter"/>
</dbReference>
<keyword evidence="3" id="KW-0809">Transit peptide</keyword>
<comment type="caution">
    <text evidence="9">The sequence shown here is derived from an EMBL/GenBank/DDBJ whole genome shotgun (WGS) entry which is preliminary data.</text>
</comment>
<dbReference type="EMBL" id="JAZDUA010000222">
    <property type="protein sequence ID" value="KAK7863735.1"/>
    <property type="molecule type" value="Genomic_DNA"/>
</dbReference>
<dbReference type="Pfam" id="PF10780">
    <property type="entry name" value="MRP_L53"/>
    <property type="match status" value="1"/>
</dbReference>
<dbReference type="PANTHER" id="PTHR33618:SF1">
    <property type="entry name" value="LARGE RIBOSOMAL SUBUNIT PROTEIN ML53"/>
    <property type="match status" value="1"/>
</dbReference>
<evidence type="ECO:0000256" key="5">
    <source>
        <dbReference type="ARBA" id="ARBA00023128"/>
    </source>
</evidence>
<evidence type="ECO:0000256" key="3">
    <source>
        <dbReference type="ARBA" id="ARBA00022946"/>
    </source>
</evidence>
<keyword evidence="5" id="KW-0496">Mitochondrion</keyword>
<evidence type="ECO:0000256" key="8">
    <source>
        <dbReference type="ARBA" id="ARBA00042721"/>
    </source>
</evidence>
<protein>
    <recommendedName>
        <fullName evidence="7">Large ribosomal subunit protein mL53</fullName>
    </recommendedName>
    <alternativeName>
        <fullName evidence="8">39S ribosomal protein L53, mitochondrial</fullName>
    </alternativeName>
</protein>
<keyword evidence="4" id="KW-0689">Ribosomal protein</keyword>
<comment type="similarity">
    <text evidence="2">Belongs to the mitochondrion-specific ribosomal protein mL53 family.</text>
</comment>
<dbReference type="InterPro" id="IPR019716">
    <property type="entry name" value="Ribosomal_mL53"/>
</dbReference>
<reference evidence="9 10" key="1">
    <citation type="submission" date="2024-03" db="EMBL/GenBank/DDBJ databases">
        <title>The genome assembly and annotation of the cricket Gryllus longicercus Weissman &amp; Gray.</title>
        <authorList>
            <person name="Szrajer S."/>
            <person name="Gray D."/>
            <person name="Ylla G."/>
        </authorList>
    </citation>
    <scope>NUCLEOTIDE SEQUENCE [LARGE SCALE GENOMIC DNA]</scope>
    <source>
        <strain evidence="9">DAG 2021-001</strain>
        <tissue evidence="9">Whole body minus gut</tissue>
    </source>
</reference>
<proteinExistence type="inferred from homology"/>
<dbReference type="Gene3D" id="3.40.30.10">
    <property type="entry name" value="Glutaredoxin"/>
    <property type="match status" value="1"/>
</dbReference>
<dbReference type="InterPro" id="IPR052473">
    <property type="entry name" value="mtLSU_mL53"/>
</dbReference>
<keyword evidence="6" id="KW-0687">Ribonucleoprotein</keyword>
<evidence type="ECO:0000256" key="7">
    <source>
        <dbReference type="ARBA" id="ARBA00035180"/>
    </source>
</evidence>
<accession>A0AAN9VKU7</accession>